<dbReference type="PANTHER" id="PTHR19446">
    <property type="entry name" value="REVERSE TRANSCRIPTASES"/>
    <property type="match status" value="1"/>
</dbReference>
<dbReference type="EMBL" id="GETE01000156">
    <property type="protein sequence ID" value="JAT79235.1"/>
    <property type="molecule type" value="Transcribed_RNA"/>
</dbReference>
<accession>A0A1D2AJW8</accession>
<dbReference type="PROSITE" id="PS50878">
    <property type="entry name" value="RT_POL"/>
    <property type="match status" value="1"/>
</dbReference>
<dbReference type="AlphaFoldDB" id="A0A1D2AJW8"/>
<dbReference type="GO" id="GO:0071897">
    <property type="term" value="P:DNA biosynthetic process"/>
    <property type="evidence" value="ECO:0007669"/>
    <property type="project" value="UniProtKB-ARBA"/>
</dbReference>
<proteinExistence type="predicted"/>
<dbReference type="InterPro" id="IPR000477">
    <property type="entry name" value="RT_dom"/>
</dbReference>
<feature type="domain" description="Reverse transcriptase" evidence="2">
    <location>
        <begin position="109"/>
        <end position="376"/>
    </location>
</feature>
<feature type="non-terminal residue" evidence="3">
    <location>
        <position position="1"/>
    </location>
</feature>
<sequence>NPGSNIVELRSADGSILSEPDDIQAAMREHCAALYQESSHVGPVFSRECPLPARKIEHVDSGPLTQQEISAALSSMPNGKCPGIDGLPVEFYKKFWNIIGKSMTRVFNLCLSRGALCSSMQRGVVVLLCKDTSRKQDPDAYRPITLLTSDYKILAKVLLLRVSPHLEEVLHPCQACSVPGRSSDLHKMALRDAIHWINAGRTPAVLASFDQSKAFDRVRHGYLFSCLRAYGFAETWVHSVEVLYRGASSMVSVAGGLSIPFHITCGVRQGCPLSPALYAISINPLLETLCSLPVTLKLPNRCPPPVFAYADDISVVLPREDSLGPVLNAFEDHGVFSGARLNRSKSVALFLNVLPSCEAPFQVPAKAQVKILGVIFDSTGVSNVNWPRVLDRSTAVLRQLKCVDLPIIFRAHLLVTWYYSRLWFLAVVSTPPAMIRAAITRHAFRFLWAGSVEWVSRHQLYQTRDQGGLGVPSLPERCIALQSRALMGALRALGHPACALVRYFLGYDVRWFMNSAEPGPRAEVPPSHFGSSIVAMRRLRGHCPDADISLWDARDFYVALRQLQNDPHRTHSHTSTIEVCVAPYNCRLAGRSTCQSPVEASSRCPSSPGTSPPFSYLQNRRMSVLRRL</sequence>
<dbReference type="InterPro" id="IPR043502">
    <property type="entry name" value="DNA/RNA_pol_sf"/>
</dbReference>
<dbReference type="Pfam" id="PF00078">
    <property type="entry name" value="RVT_1"/>
    <property type="match status" value="1"/>
</dbReference>
<protein>
    <submittedName>
        <fullName evidence="3">Pol like protein</fullName>
    </submittedName>
</protein>
<dbReference type="CDD" id="cd01650">
    <property type="entry name" value="RT_nLTR_like"/>
    <property type="match status" value="1"/>
</dbReference>
<dbReference type="SUPFAM" id="SSF56672">
    <property type="entry name" value="DNA/RNA polymerases"/>
    <property type="match status" value="1"/>
</dbReference>
<evidence type="ECO:0000259" key="2">
    <source>
        <dbReference type="PROSITE" id="PS50878"/>
    </source>
</evidence>
<evidence type="ECO:0000313" key="3">
    <source>
        <dbReference type="EMBL" id="JAT79235.1"/>
    </source>
</evidence>
<organism evidence="3">
    <name type="scientific">Ornithodoros brasiliensis</name>
    <name type="common">Mouro tick</name>
    <dbReference type="NCBI Taxonomy" id="888526"/>
    <lineage>
        <taxon>Eukaryota</taxon>
        <taxon>Metazoa</taxon>
        <taxon>Ecdysozoa</taxon>
        <taxon>Arthropoda</taxon>
        <taxon>Chelicerata</taxon>
        <taxon>Arachnida</taxon>
        <taxon>Acari</taxon>
        <taxon>Parasitiformes</taxon>
        <taxon>Ixodida</taxon>
        <taxon>Ixodoidea</taxon>
        <taxon>Argasidae</taxon>
        <taxon>Ornithodorinae</taxon>
        <taxon>Ornithodoros</taxon>
    </lineage>
</organism>
<evidence type="ECO:0000256" key="1">
    <source>
        <dbReference type="SAM" id="MobiDB-lite"/>
    </source>
</evidence>
<name>A0A1D2AJW8_ORNBR</name>
<reference evidence="3" key="1">
    <citation type="submission" date="2016-07" db="EMBL/GenBank/DDBJ databases">
        <title>Salivary Glands transcriptome analysis on engorged females of Ornithodoros brasiliensis (Acari:Argasidae).</title>
        <authorList>
            <person name="Simons S.M."/>
            <person name="Carvalho E."/>
            <person name="Junqueira-de-Azevedo I."/>
            <person name="Ho P.L."/>
            <person name="Giovanni D."/>
            <person name="Mendonca R."/>
            <person name="Onofrio V."/>
            <person name="Landulfo G."/>
            <person name="Ramirez D."/>
            <person name="Barros-Battesti D."/>
        </authorList>
    </citation>
    <scope>NUCLEOTIDE SEQUENCE</scope>
    <source>
        <strain evidence="3">Female</strain>
        <tissue evidence="3">Salivary gland</tissue>
    </source>
</reference>
<feature type="region of interest" description="Disordered" evidence="1">
    <location>
        <begin position="597"/>
        <end position="616"/>
    </location>
</feature>